<evidence type="ECO:0008006" key="3">
    <source>
        <dbReference type="Google" id="ProtNLM"/>
    </source>
</evidence>
<sequence>MNYTTSPLTMEHNNALLALAHATDTGSDLFVVDRSPDFFRLGESWGESRYTGLWRRGRLIGCFGVTRQVRFLNGRAEPVFYLHDVRIHPDYTGTRAFQRLAGHAVESLRQTCRWVFAVVLDSSRHRSPLTRANSVFPPAVPIGRTVHLGVPLFWPVNGDWARVCPIDGEEAWSHYERWAAGTAFAYADRARFLRRDGWFLGLHDGGKLRAVCKVIDQSAERRLVVTRSLPLPLRLIHAACRWRGTASLPGPGEPFPHAYLAYYACADGEDGRRAFFAYLARFHRQEYPYVFAGVSPELAETYRHPLFIKLGSTAYAYGDVPPGLALDARELTLL</sequence>
<accession>A0A9X3TLV7</accession>
<dbReference type="EMBL" id="JAPYYP010000001">
    <property type="protein sequence ID" value="MDA5106785.1"/>
    <property type="molecule type" value="Genomic_DNA"/>
</dbReference>
<protein>
    <recommendedName>
        <fullName evidence="3">N-acetyltransferase domain-containing protein</fullName>
    </recommendedName>
</protein>
<dbReference type="SUPFAM" id="SSF55729">
    <property type="entry name" value="Acyl-CoA N-acyltransferases (Nat)"/>
    <property type="match status" value="1"/>
</dbReference>
<name>A0A9X3TLV7_9BACL</name>
<dbReference type="Gene3D" id="3.40.630.30">
    <property type="match status" value="1"/>
</dbReference>
<evidence type="ECO:0000313" key="1">
    <source>
        <dbReference type="EMBL" id="MDA5106785.1"/>
    </source>
</evidence>
<dbReference type="RefSeq" id="WP_271139209.1">
    <property type="nucleotide sequence ID" value="NZ_JAPYYP010000001.1"/>
</dbReference>
<comment type="caution">
    <text evidence="1">The sequence shown here is derived from an EMBL/GenBank/DDBJ whole genome shotgun (WGS) entry which is preliminary data.</text>
</comment>
<evidence type="ECO:0000313" key="2">
    <source>
        <dbReference type="Proteomes" id="UP001151071"/>
    </source>
</evidence>
<dbReference type="InterPro" id="IPR016181">
    <property type="entry name" value="Acyl_CoA_acyltransferase"/>
</dbReference>
<dbReference type="AlphaFoldDB" id="A0A9X3TLV7"/>
<proteinExistence type="predicted"/>
<dbReference type="Proteomes" id="UP001151071">
    <property type="component" value="Unassembled WGS sequence"/>
</dbReference>
<reference evidence="1" key="1">
    <citation type="submission" date="2022-12" db="EMBL/GenBank/DDBJ databases">
        <title>Draft genome sequence of the thermophilic strain Brevibacillus thermoruber HT42, isolated from Los Humeros, Puebla, Mexico, with biotechnological potential.</title>
        <authorList>
            <person name="Lara Sanchez J."/>
            <person name="Solis Palacios R."/>
            <person name="Bustos Baena A.S."/>
            <person name="Ruz Baez A.E."/>
            <person name="Espinosa Luna G."/>
            <person name="Oliart Ros R.M."/>
        </authorList>
    </citation>
    <scope>NUCLEOTIDE SEQUENCE</scope>
    <source>
        <strain evidence="1">HT42</strain>
    </source>
</reference>
<keyword evidence="2" id="KW-1185">Reference proteome</keyword>
<organism evidence="1 2">
    <name type="scientific">Brevibacillus thermoruber</name>
    <dbReference type="NCBI Taxonomy" id="33942"/>
    <lineage>
        <taxon>Bacteria</taxon>
        <taxon>Bacillati</taxon>
        <taxon>Bacillota</taxon>
        <taxon>Bacilli</taxon>
        <taxon>Bacillales</taxon>
        <taxon>Paenibacillaceae</taxon>
        <taxon>Brevibacillus</taxon>
    </lineage>
</organism>
<gene>
    <name evidence="1" type="ORF">O3V59_00275</name>
</gene>